<dbReference type="GO" id="GO:0022857">
    <property type="term" value="F:transmembrane transporter activity"/>
    <property type="evidence" value="ECO:0007669"/>
    <property type="project" value="InterPro"/>
</dbReference>
<keyword evidence="3" id="KW-1003">Cell membrane</keyword>
<keyword evidence="5 8" id="KW-1133">Transmembrane helix</keyword>
<dbReference type="GO" id="GO:0005886">
    <property type="term" value="C:plasma membrane"/>
    <property type="evidence" value="ECO:0007669"/>
    <property type="project" value="UniProtKB-SubCell"/>
</dbReference>
<feature type="transmembrane region" description="Helical" evidence="8">
    <location>
        <begin position="151"/>
        <end position="174"/>
    </location>
</feature>
<feature type="transmembrane region" description="Helical" evidence="8">
    <location>
        <begin position="180"/>
        <end position="199"/>
    </location>
</feature>
<feature type="transmembrane region" description="Helical" evidence="8">
    <location>
        <begin position="338"/>
        <end position="363"/>
    </location>
</feature>
<sequence>MAGTQSWNSTTGAASARPAPGPAFALLGIVQMSLLFTLTSLVVPLPRIGHEFSLDRTDLILLSSAYGLAFSGLLLFGGRVADRFGGRRALTAGLLVFTAASLAALLAPGPETLLAARFAQGAGAASAAPAAMAVLRAAFPQPAAYGRAMATWGGLSVIGATAGHLLSGVISALASWRLALAVPVVVATLALVLAPRLLPATPAGTGRSLDLPGALLSTAGITLVSYGLVLTEARPWGSADVLVPLLAGAALFAAFLIVERHRRDPLMPLGFLRDRRRALALVAVGLTAAGTATTFTLLSLHLQQDRGWSALATSTGFVPFAVALLVSGRTAGPLIARYGAPAVTTAGLAVASTGLALIALMGLAPHNSYAYGLLPGLLLLPAGAAAGFAAASVLATDGVEPRQTGLAGGVMNTAMELGPTVVLAALLTLGSDSTSLAATAVLLAAAAFICLRTK</sequence>
<feature type="transmembrane region" description="Helical" evidence="8">
    <location>
        <begin position="433"/>
        <end position="451"/>
    </location>
</feature>
<keyword evidence="2" id="KW-0813">Transport</keyword>
<evidence type="ECO:0000259" key="9">
    <source>
        <dbReference type="PROSITE" id="PS50850"/>
    </source>
</evidence>
<dbReference type="PROSITE" id="PS50850">
    <property type="entry name" value="MFS"/>
    <property type="match status" value="1"/>
</dbReference>
<dbReference type="AlphaFoldDB" id="A0A6G3SUA5"/>
<feature type="transmembrane region" description="Helical" evidence="8">
    <location>
        <begin position="89"/>
        <end position="107"/>
    </location>
</feature>
<keyword evidence="7" id="KW-0046">Antibiotic resistance</keyword>
<evidence type="ECO:0000256" key="5">
    <source>
        <dbReference type="ARBA" id="ARBA00022989"/>
    </source>
</evidence>
<feature type="transmembrane region" description="Helical" evidence="8">
    <location>
        <begin position="279"/>
        <end position="302"/>
    </location>
</feature>
<feature type="transmembrane region" description="Helical" evidence="8">
    <location>
        <begin position="59"/>
        <end position="77"/>
    </location>
</feature>
<evidence type="ECO:0000256" key="4">
    <source>
        <dbReference type="ARBA" id="ARBA00022692"/>
    </source>
</evidence>
<dbReference type="EMBL" id="JAAGMK010000595">
    <property type="protein sequence ID" value="NEB86574.1"/>
    <property type="molecule type" value="Genomic_DNA"/>
</dbReference>
<protein>
    <submittedName>
        <fullName evidence="10">MFS transporter</fullName>
    </submittedName>
</protein>
<reference evidence="10" key="1">
    <citation type="submission" date="2020-01" db="EMBL/GenBank/DDBJ databases">
        <title>Insect and environment-associated Actinomycetes.</title>
        <authorList>
            <person name="Currrie C."/>
            <person name="Chevrette M."/>
            <person name="Carlson C."/>
            <person name="Stubbendieck R."/>
            <person name="Wendt-Pienkowski E."/>
        </authorList>
    </citation>
    <scope>NUCLEOTIDE SEQUENCE</scope>
    <source>
        <strain evidence="10">SID505</strain>
    </source>
</reference>
<evidence type="ECO:0000256" key="7">
    <source>
        <dbReference type="ARBA" id="ARBA00023251"/>
    </source>
</evidence>
<dbReference type="InterPro" id="IPR036259">
    <property type="entry name" value="MFS_trans_sf"/>
</dbReference>
<dbReference type="SUPFAM" id="SSF103473">
    <property type="entry name" value="MFS general substrate transporter"/>
    <property type="match status" value="1"/>
</dbReference>
<name>A0A6G3SUA5_STRAQ</name>
<dbReference type="InterPro" id="IPR020846">
    <property type="entry name" value="MFS_dom"/>
</dbReference>
<keyword evidence="6 8" id="KW-0472">Membrane</keyword>
<accession>A0A6G3SUA5</accession>
<evidence type="ECO:0000256" key="6">
    <source>
        <dbReference type="ARBA" id="ARBA00023136"/>
    </source>
</evidence>
<dbReference type="Pfam" id="PF07690">
    <property type="entry name" value="MFS_1"/>
    <property type="match status" value="1"/>
</dbReference>
<feature type="transmembrane region" description="Helical" evidence="8">
    <location>
        <begin position="308"/>
        <end position="326"/>
    </location>
</feature>
<feature type="transmembrane region" description="Helical" evidence="8">
    <location>
        <begin position="406"/>
        <end position="427"/>
    </location>
</feature>
<comment type="subcellular location">
    <subcellularLocation>
        <location evidence="1">Cell membrane</location>
        <topology evidence="1">Multi-pass membrane protein</topology>
    </subcellularLocation>
</comment>
<feature type="transmembrane region" description="Helical" evidence="8">
    <location>
        <begin position="119"/>
        <end position="139"/>
    </location>
</feature>
<dbReference type="Gene3D" id="1.20.1720.10">
    <property type="entry name" value="Multidrug resistance protein D"/>
    <property type="match status" value="1"/>
</dbReference>
<feature type="transmembrane region" description="Helical" evidence="8">
    <location>
        <begin position="241"/>
        <end position="258"/>
    </location>
</feature>
<dbReference type="RefSeq" id="WP_164258266.1">
    <property type="nucleotide sequence ID" value="NZ_JAAGMK010000595.1"/>
</dbReference>
<dbReference type="GO" id="GO:0046677">
    <property type="term" value="P:response to antibiotic"/>
    <property type="evidence" value="ECO:0007669"/>
    <property type="project" value="UniProtKB-KW"/>
</dbReference>
<dbReference type="PANTHER" id="PTHR42718:SF46">
    <property type="entry name" value="BLR6921 PROTEIN"/>
    <property type="match status" value="1"/>
</dbReference>
<feature type="domain" description="Major facilitator superfamily (MFS) profile" evidence="9">
    <location>
        <begin position="23"/>
        <end position="454"/>
    </location>
</feature>
<comment type="caution">
    <text evidence="10">The sequence shown here is derived from an EMBL/GenBank/DDBJ whole genome shotgun (WGS) entry which is preliminary data.</text>
</comment>
<dbReference type="Gene3D" id="1.20.1250.20">
    <property type="entry name" value="MFS general substrate transporter like domains"/>
    <property type="match status" value="1"/>
</dbReference>
<feature type="transmembrane region" description="Helical" evidence="8">
    <location>
        <begin position="211"/>
        <end position="229"/>
    </location>
</feature>
<feature type="transmembrane region" description="Helical" evidence="8">
    <location>
        <begin position="24"/>
        <end position="47"/>
    </location>
</feature>
<feature type="transmembrane region" description="Helical" evidence="8">
    <location>
        <begin position="369"/>
        <end position="394"/>
    </location>
</feature>
<proteinExistence type="predicted"/>
<evidence type="ECO:0000256" key="3">
    <source>
        <dbReference type="ARBA" id="ARBA00022475"/>
    </source>
</evidence>
<dbReference type="InterPro" id="IPR011701">
    <property type="entry name" value="MFS"/>
</dbReference>
<gene>
    <name evidence="10" type="ORF">G3I43_20695</name>
</gene>
<evidence type="ECO:0000256" key="1">
    <source>
        <dbReference type="ARBA" id="ARBA00004651"/>
    </source>
</evidence>
<keyword evidence="4 8" id="KW-0812">Transmembrane</keyword>
<dbReference type="PANTHER" id="PTHR42718">
    <property type="entry name" value="MAJOR FACILITATOR SUPERFAMILY MULTIDRUG TRANSPORTER MFSC"/>
    <property type="match status" value="1"/>
</dbReference>
<evidence type="ECO:0000313" key="10">
    <source>
        <dbReference type="EMBL" id="NEB86574.1"/>
    </source>
</evidence>
<organism evidence="10">
    <name type="scientific">Streptomyces anulatus</name>
    <name type="common">Streptomyces chrysomallus</name>
    <dbReference type="NCBI Taxonomy" id="1892"/>
    <lineage>
        <taxon>Bacteria</taxon>
        <taxon>Bacillati</taxon>
        <taxon>Actinomycetota</taxon>
        <taxon>Actinomycetes</taxon>
        <taxon>Kitasatosporales</taxon>
        <taxon>Streptomycetaceae</taxon>
        <taxon>Streptomyces</taxon>
    </lineage>
</organism>
<evidence type="ECO:0000256" key="2">
    <source>
        <dbReference type="ARBA" id="ARBA00022448"/>
    </source>
</evidence>
<evidence type="ECO:0000256" key="8">
    <source>
        <dbReference type="SAM" id="Phobius"/>
    </source>
</evidence>